<feature type="repeat" description="ANK" evidence="3">
    <location>
        <begin position="29"/>
        <end position="61"/>
    </location>
</feature>
<sequence>MNRNEIQQTAVSMLALLKKNEDALVDQVDGWTPFHAFALKGCRKLVKLAIKAGVDVNLKMGQPEGVPGYCSALHLASYRGDLSIIEVLLSNEADVEQKDRQNRKYYASKKRNTLAVRALARAGAGLDDCEPDHKSMLSGRNNFRLLPFPGCSGMKR</sequence>
<dbReference type="InterPro" id="IPR036770">
    <property type="entry name" value="Ankyrin_rpt-contain_sf"/>
</dbReference>
<dbReference type="Pfam" id="PF12796">
    <property type="entry name" value="Ank_2"/>
    <property type="match status" value="1"/>
</dbReference>
<dbReference type="PROSITE" id="PS50297">
    <property type="entry name" value="ANK_REP_REGION"/>
    <property type="match status" value="2"/>
</dbReference>
<keyword evidence="1" id="KW-0677">Repeat</keyword>
<evidence type="ECO:0000256" key="3">
    <source>
        <dbReference type="PROSITE-ProRule" id="PRU00023"/>
    </source>
</evidence>
<name>A0ABQ9E570_TEGGR</name>
<dbReference type="SUPFAM" id="SSF48403">
    <property type="entry name" value="Ankyrin repeat"/>
    <property type="match status" value="1"/>
</dbReference>
<evidence type="ECO:0000313" key="4">
    <source>
        <dbReference type="EMBL" id="KAJ8300558.1"/>
    </source>
</evidence>
<accession>A0ABQ9E570</accession>
<gene>
    <name evidence="4" type="ORF">KUTeg_022077</name>
</gene>
<dbReference type="PROSITE" id="PS50088">
    <property type="entry name" value="ANK_REPEAT"/>
    <property type="match status" value="2"/>
</dbReference>
<keyword evidence="2 3" id="KW-0040">ANK repeat</keyword>
<comment type="caution">
    <text evidence="4">The sequence shown here is derived from an EMBL/GenBank/DDBJ whole genome shotgun (WGS) entry which is preliminary data.</text>
</comment>
<evidence type="ECO:0000313" key="5">
    <source>
        <dbReference type="Proteomes" id="UP001217089"/>
    </source>
</evidence>
<feature type="repeat" description="ANK" evidence="3">
    <location>
        <begin position="71"/>
        <end position="100"/>
    </location>
</feature>
<dbReference type="EMBL" id="JARBDR010000919">
    <property type="protein sequence ID" value="KAJ8300558.1"/>
    <property type="molecule type" value="Genomic_DNA"/>
</dbReference>
<protein>
    <submittedName>
        <fullName evidence="4">Uncharacterized protein</fullName>
    </submittedName>
</protein>
<keyword evidence="5" id="KW-1185">Reference proteome</keyword>
<dbReference type="PANTHER" id="PTHR24126">
    <property type="entry name" value="ANKYRIN REPEAT, PH AND SEC7 DOMAIN CONTAINING PROTEIN SECG-RELATED"/>
    <property type="match status" value="1"/>
</dbReference>
<evidence type="ECO:0000256" key="2">
    <source>
        <dbReference type="ARBA" id="ARBA00023043"/>
    </source>
</evidence>
<organism evidence="4 5">
    <name type="scientific">Tegillarca granosa</name>
    <name type="common">Malaysian cockle</name>
    <name type="synonym">Anadara granosa</name>
    <dbReference type="NCBI Taxonomy" id="220873"/>
    <lineage>
        <taxon>Eukaryota</taxon>
        <taxon>Metazoa</taxon>
        <taxon>Spiralia</taxon>
        <taxon>Lophotrochozoa</taxon>
        <taxon>Mollusca</taxon>
        <taxon>Bivalvia</taxon>
        <taxon>Autobranchia</taxon>
        <taxon>Pteriomorphia</taxon>
        <taxon>Arcoida</taxon>
        <taxon>Arcoidea</taxon>
        <taxon>Arcidae</taxon>
        <taxon>Tegillarca</taxon>
    </lineage>
</organism>
<reference evidence="4 5" key="1">
    <citation type="submission" date="2022-12" db="EMBL/GenBank/DDBJ databases">
        <title>Chromosome-level genome of Tegillarca granosa.</title>
        <authorList>
            <person name="Kim J."/>
        </authorList>
    </citation>
    <scope>NUCLEOTIDE SEQUENCE [LARGE SCALE GENOMIC DNA]</scope>
    <source>
        <strain evidence="4">Teg-2019</strain>
        <tissue evidence="4">Adductor muscle</tissue>
    </source>
</reference>
<dbReference type="Gene3D" id="1.25.40.20">
    <property type="entry name" value="Ankyrin repeat-containing domain"/>
    <property type="match status" value="1"/>
</dbReference>
<evidence type="ECO:0000256" key="1">
    <source>
        <dbReference type="ARBA" id="ARBA00022737"/>
    </source>
</evidence>
<dbReference type="SMART" id="SM00248">
    <property type="entry name" value="ANK"/>
    <property type="match status" value="3"/>
</dbReference>
<dbReference type="InterPro" id="IPR002110">
    <property type="entry name" value="Ankyrin_rpt"/>
</dbReference>
<dbReference type="Proteomes" id="UP001217089">
    <property type="component" value="Unassembled WGS sequence"/>
</dbReference>
<proteinExistence type="predicted"/>